<proteinExistence type="predicted"/>
<dbReference type="EMBL" id="JAJAQI010000021">
    <property type="protein sequence ID" value="MCB4822975.1"/>
    <property type="molecule type" value="Genomic_DNA"/>
</dbReference>
<gene>
    <name evidence="2" type="ORF">LHA35_14655</name>
</gene>
<evidence type="ECO:0000313" key="3">
    <source>
        <dbReference type="Proteomes" id="UP001139311"/>
    </source>
</evidence>
<dbReference type="InterPro" id="IPR025227">
    <property type="entry name" value="DUF4169"/>
</dbReference>
<protein>
    <submittedName>
        <fullName evidence="2">DUF4169 family protein</fullName>
    </submittedName>
</protein>
<organism evidence="2 3">
    <name type="scientific">Roseicella aerolata</name>
    <dbReference type="NCBI Taxonomy" id="2883479"/>
    <lineage>
        <taxon>Bacteria</taxon>
        <taxon>Pseudomonadati</taxon>
        <taxon>Pseudomonadota</taxon>
        <taxon>Alphaproteobacteria</taxon>
        <taxon>Acetobacterales</taxon>
        <taxon>Roseomonadaceae</taxon>
        <taxon>Roseicella</taxon>
    </lineage>
</organism>
<comment type="caution">
    <text evidence="2">The sequence shown here is derived from an EMBL/GenBank/DDBJ whole genome shotgun (WGS) entry which is preliminary data.</text>
</comment>
<dbReference type="AlphaFoldDB" id="A0A9X1IDT5"/>
<dbReference type="RefSeq" id="WP_226609054.1">
    <property type="nucleotide sequence ID" value="NZ_JAJAQI010000021.1"/>
</dbReference>
<dbReference type="Proteomes" id="UP001139311">
    <property type="component" value="Unassembled WGS sequence"/>
</dbReference>
<sequence>MGEVVNLNRVRKAKARADAAATAAANRVKHGRTGAGKANDRRAEERRQALLDGAKRDRPEEDGPA</sequence>
<dbReference type="Pfam" id="PF13770">
    <property type="entry name" value="DUF4169"/>
    <property type="match status" value="1"/>
</dbReference>
<keyword evidence="3" id="KW-1185">Reference proteome</keyword>
<name>A0A9X1IDT5_9PROT</name>
<accession>A0A9X1IDT5</accession>
<feature type="region of interest" description="Disordered" evidence="1">
    <location>
        <begin position="21"/>
        <end position="44"/>
    </location>
</feature>
<evidence type="ECO:0000313" key="2">
    <source>
        <dbReference type="EMBL" id="MCB4822975.1"/>
    </source>
</evidence>
<evidence type="ECO:0000256" key="1">
    <source>
        <dbReference type="SAM" id="MobiDB-lite"/>
    </source>
</evidence>
<reference evidence="2" key="1">
    <citation type="submission" date="2021-10" db="EMBL/GenBank/DDBJ databases">
        <title>Roseicella aerolatum sp. nov., isolated from aerosols of e-waste dismantling site.</title>
        <authorList>
            <person name="Qin T."/>
        </authorList>
    </citation>
    <scope>NUCLEOTIDE SEQUENCE</scope>
    <source>
        <strain evidence="2">GB24</strain>
    </source>
</reference>